<dbReference type="Gene3D" id="3.30.420.10">
    <property type="entry name" value="Ribonuclease H-like superfamily/Ribonuclease H"/>
    <property type="match status" value="1"/>
</dbReference>
<dbReference type="Pfam" id="PF25597">
    <property type="entry name" value="SH3_retrovirus"/>
    <property type="match status" value="1"/>
</dbReference>
<organism evidence="7 8">
    <name type="scientific">Glycine soja</name>
    <name type="common">Wild soybean</name>
    <dbReference type="NCBI Taxonomy" id="3848"/>
    <lineage>
        <taxon>Eukaryota</taxon>
        <taxon>Viridiplantae</taxon>
        <taxon>Streptophyta</taxon>
        <taxon>Embryophyta</taxon>
        <taxon>Tracheophyta</taxon>
        <taxon>Spermatophyta</taxon>
        <taxon>Magnoliopsida</taxon>
        <taxon>eudicotyledons</taxon>
        <taxon>Gunneridae</taxon>
        <taxon>Pentapetalae</taxon>
        <taxon>rosids</taxon>
        <taxon>fabids</taxon>
        <taxon>Fabales</taxon>
        <taxon>Fabaceae</taxon>
        <taxon>Papilionoideae</taxon>
        <taxon>50 kb inversion clade</taxon>
        <taxon>NPAAA clade</taxon>
        <taxon>indigoferoid/millettioid clade</taxon>
        <taxon>Phaseoleae</taxon>
        <taxon>Glycine</taxon>
        <taxon>Glycine subgen. Soja</taxon>
    </lineage>
</organism>
<feature type="region of interest" description="Disordered" evidence="5">
    <location>
        <begin position="725"/>
        <end position="750"/>
    </location>
</feature>
<dbReference type="CDD" id="cd09272">
    <property type="entry name" value="RNase_HI_RT_Ty1"/>
    <property type="match status" value="1"/>
</dbReference>
<gene>
    <name evidence="7" type="ORF">D0Y65_043861</name>
</gene>
<keyword evidence="3" id="KW-0378">Hydrolase</keyword>
<feature type="domain" description="Integrase catalytic" evidence="6">
    <location>
        <begin position="985"/>
        <end position="1148"/>
    </location>
</feature>
<name>A0A445GJB1_GLYSO</name>
<dbReference type="Pfam" id="PF07727">
    <property type="entry name" value="RVT_2"/>
    <property type="match status" value="2"/>
</dbReference>
<feature type="repeat" description="PPR" evidence="4">
    <location>
        <begin position="169"/>
        <end position="203"/>
    </location>
</feature>
<dbReference type="Proteomes" id="UP000289340">
    <property type="component" value="Chromosome 16"/>
</dbReference>
<dbReference type="Pfam" id="PF00665">
    <property type="entry name" value="rve"/>
    <property type="match status" value="1"/>
</dbReference>
<feature type="repeat" description="PPR" evidence="4">
    <location>
        <begin position="239"/>
        <end position="274"/>
    </location>
</feature>
<dbReference type="EC" id="2.7.7.7" evidence="7"/>
<dbReference type="InterPro" id="IPR057670">
    <property type="entry name" value="SH3_retrovirus"/>
</dbReference>
<feature type="repeat" description="PPR" evidence="4">
    <location>
        <begin position="275"/>
        <end position="309"/>
    </location>
</feature>
<dbReference type="InterPro" id="IPR002885">
    <property type="entry name" value="PPR_rpt"/>
</dbReference>
<dbReference type="Pfam" id="PF01535">
    <property type="entry name" value="PPR"/>
    <property type="match status" value="1"/>
</dbReference>
<dbReference type="SUPFAM" id="SSF53098">
    <property type="entry name" value="Ribonuclease H-like"/>
    <property type="match status" value="1"/>
</dbReference>
<accession>A0A445GJB1</accession>
<dbReference type="InterPro" id="IPR054722">
    <property type="entry name" value="PolX-like_BBD"/>
</dbReference>
<evidence type="ECO:0000256" key="5">
    <source>
        <dbReference type="SAM" id="MobiDB-lite"/>
    </source>
</evidence>
<dbReference type="NCBIfam" id="TIGR00756">
    <property type="entry name" value="PPR"/>
    <property type="match status" value="7"/>
</dbReference>
<feature type="repeat" description="PPR" evidence="4">
    <location>
        <begin position="380"/>
        <end position="414"/>
    </location>
</feature>
<dbReference type="PROSITE" id="PS50994">
    <property type="entry name" value="INTEGRASE"/>
    <property type="match status" value="1"/>
</dbReference>
<dbReference type="EMBL" id="QZWG01000016">
    <property type="protein sequence ID" value="RZB61314.1"/>
    <property type="molecule type" value="Genomic_DNA"/>
</dbReference>
<feature type="repeat" description="PPR" evidence="4">
    <location>
        <begin position="345"/>
        <end position="379"/>
    </location>
</feature>
<dbReference type="InterPro" id="IPR050872">
    <property type="entry name" value="PPR_P_subfamily"/>
</dbReference>
<protein>
    <submittedName>
        <fullName evidence="7">Retrovirus-related Pol polyprotein from transposon RE1</fullName>
        <ecNumber evidence="7">2.7.7.7</ecNumber>
    </submittedName>
</protein>
<proteinExistence type="inferred from homology"/>
<dbReference type="InterPro" id="IPR043502">
    <property type="entry name" value="DNA/RNA_pol_sf"/>
</dbReference>
<dbReference type="PROSITE" id="PS51375">
    <property type="entry name" value="PPR"/>
    <property type="match status" value="11"/>
</dbReference>
<evidence type="ECO:0000256" key="2">
    <source>
        <dbReference type="ARBA" id="ARBA00022737"/>
    </source>
</evidence>
<dbReference type="Pfam" id="PF13976">
    <property type="entry name" value="gag_pre-integrs"/>
    <property type="match status" value="1"/>
</dbReference>
<dbReference type="PANTHER" id="PTHR46128">
    <property type="entry name" value="MITOCHONDRIAL GROUP I INTRON SPLICING FACTOR CCM1"/>
    <property type="match status" value="1"/>
</dbReference>
<feature type="repeat" description="PPR" evidence="4">
    <location>
        <begin position="204"/>
        <end position="238"/>
    </location>
</feature>
<dbReference type="GO" id="GO:0003887">
    <property type="term" value="F:DNA-directed DNA polymerase activity"/>
    <property type="evidence" value="ECO:0007669"/>
    <property type="project" value="UniProtKB-EC"/>
</dbReference>
<evidence type="ECO:0000259" key="6">
    <source>
        <dbReference type="PROSITE" id="PS50994"/>
    </source>
</evidence>
<evidence type="ECO:0000256" key="3">
    <source>
        <dbReference type="ARBA" id="ARBA00022750"/>
    </source>
</evidence>
<keyword evidence="3" id="KW-0645">Protease</keyword>
<dbReference type="Gene3D" id="1.25.40.10">
    <property type="entry name" value="Tetratricopeptide repeat domain"/>
    <property type="match status" value="5"/>
</dbReference>
<evidence type="ECO:0000256" key="1">
    <source>
        <dbReference type="ARBA" id="ARBA00007626"/>
    </source>
</evidence>
<dbReference type="SUPFAM" id="SSF81901">
    <property type="entry name" value="HCP-like"/>
    <property type="match status" value="1"/>
</dbReference>
<feature type="compositionally biased region" description="Low complexity" evidence="5">
    <location>
        <begin position="1246"/>
        <end position="1275"/>
    </location>
</feature>
<sequence>MSFSFSLSRRLSSSLSLSIPNFPPFLPNPTFPLCFHSQPPSIDNVVDDVVSQFDDMLLLRHIPPIIEFGKILGSLVKMKHYPTVISLSKQMEAKGIVPDLVTLSILINCFCHLGQMAFSFSVLGKILKLGYQPNTIILNTLMKGLCLKGEVKKSLHFHDKVVAQGFQMDQVSYGILLNGLCKIGETRCAIKLLRTIEDRSTRPDVVMYSTIIDGLCKDKLVDEAYDLYSEMNARGIFPDVITYTTLICGFCLAVGEVQKAKQIFLVMVQTGVNPDVYSYNIIINGLCKGKRVDEAMNLLREMLHKNMIPDTVTYSSLIDGLCKLGRITTILDLTKEMHHRGQPANLVTYNSLLDGLCKNQNLDKAIALFMKMKERGIQPNKYTYTALIDGLCKGGRLKKGQALFQHLLVKGYCIDVWTYTVMISGLCKEGMFDEALAMKSKMEDNGCIPNAVTFEIIIRSLLEKDENDKAEKLLHEMIAKGLLPFRNFHSERSSVTNKVIVNFHRHVQQNFNKKNEENERELDGLGVWWGQRWIFSCAVRNDPHRSNIFDADSVGIDPTTASLPVTTQNPAYQTWHRQDRLIYGALLTTLSNEVASLVSQTKTSHDLWILLKNTYVKASRSHLKQLKERFRTASKGTQSITTYMHHLKQTADLLASLDSLVSVEDMTDYLLHGLDDGYRAIIDAVNARDTPINFDDLHERLLIQELSIGAAQRQTPAPLTALNAQARPNSNDKSRHGQNPAQSTQRTGTRKPFLGRCQWCNIKGHVLSQCKTFQQQHPSVRPPSRNSPAHTGQVQVNTATAGPSQHDFLFDSGATHHVTNDLDNLALHHPYTGPDSLFIGNGSGLNITHSGTLLLNDLSLSNALCVPSMKQKIISVSKLTQQTNSAVVFLPNSFYVKDLQTGHTTHKGSCVDGLYLWPATSPSVHTIRTESSASWHHRLGHPSSSIFKFVQKHFSLGSNKFPQSDCNSCQISKSHKLLFHESTLKSSYPLEIIFSDVWTSPILSIDGLRYYCMFVDHFTRYIWLYPMKRKSDVQTIFPKFKSLVENFYHHKIKILYTDNGGEYIGLRPFLLNHGISHHTTPPHTPEHNGISERRNRHIAETGLSLLHHSGLPLTYWSHAMTTAAYLINRLPTPILGYQSPYYKLLNISPDYHKLKCFGCLCFPWIKPYANHKLAPKSAMCVFVGYSADQHAYLCLNPTTGRIYTSRHVKFVESEFPFNSLVTHASPSPEQQTDPLQLSILQPMNPPEDSSPAPSSPSITNSPYMAQSSTEPTNPTQSPPPTSQSSPQLSAPPPQTIVNPNGGGIITRSKNNIIKPIQKLNLHVQASSPIEPNTITQALRDPDWRSAMQAEFDALHHNNTWDLVSRSSDQNLVGCKWVFRIKRNPDGSIDRYKARLVVKGFHQRPGWDYTQTFSPVVKPVTIRIVLTLAVRQGWPIRQLDVNNAFLQGTLKEEVFMIQPPGFVNKNFPDHVCRLKKALYRLKQAPRAWYTELRVFLLSLGFVNSTADASLFIYQKPELSKLIATLAARFSLKDLGCLSYFLGVEVIPSAAGMFLSQRKYIIDLLHKSGMTNTKPASTPLSASVQLLKDSGDLLPSPNEYRTLVGSLQYLSLTRPDIAFSTNKLAQFMQNPRTVHWSTLKRVLRYLAGSCDKGVFISATAPLTFHAYSDADWAGDKDDYVSTTGYLLYLGNTPISWSSRKQHSVARSSTEAEYKVLADTTSELLWVLSLFTELGHMPTANPVIYCDNLGATNLSANPVFHSRMKHIALAYHFVREHVQHGKFRVSFVSTDDQLADILTKPLLRPRFESLLSKLHLSSRLYNLREDINNNN</sequence>
<dbReference type="GO" id="GO:0004190">
    <property type="term" value="F:aspartic-type endopeptidase activity"/>
    <property type="evidence" value="ECO:0007669"/>
    <property type="project" value="UniProtKB-KW"/>
</dbReference>
<comment type="similarity">
    <text evidence="1">Belongs to the PPR family. P subfamily.</text>
</comment>
<keyword evidence="3" id="KW-0064">Aspartyl protease</keyword>
<dbReference type="Pfam" id="PF14223">
    <property type="entry name" value="Retrotran_gag_2"/>
    <property type="match status" value="1"/>
</dbReference>
<evidence type="ECO:0000313" key="8">
    <source>
        <dbReference type="Proteomes" id="UP000289340"/>
    </source>
</evidence>
<feature type="region of interest" description="Disordered" evidence="5">
    <location>
        <begin position="1239"/>
        <end position="1303"/>
    </location>
</feature>
<dbReference type="GO" id="GO:0003676">
    <property type="term" value="F:nucleic acid binding"/>
    <property type="evidence" value="ECO:0007669"/>
    <property type="project" value="InterPro"/>
</dbReference>
<feature type="repeat" description="PPR" evidence="4">
    <location>
        <begin position="99"/>
        <end position="133"/>
    </location>
</feature>
<feature type="compositionally biased region" description="Polar residues" evidence="5">
    <location>
        <begin position="736"/>
        <end position="747"/>
    </location>
</feature>
<dbReference type="InterPro" id="IPR011990">
    <property type="entry name" value="TPR-like_helical_dom_sf"/>
</dbReference>
<evidence type="ECO:0000256" key="4">
    <source>
        <dbReference type="PROSITE-ProRule" id="PRU00708"/>
    </source>
</evidence>
<dbReference type="Pfam" id="PF13041">
    <property type="entry name" value="PPR_2"/>
    <property type="match status" value="5"/>
</dbReference>
<keyword evidence="8" id="KW-1185">Reference proteome</keyword>
<feature type="repeat" description="PPR" evidence="4">
    <location>
        <begin position="415"/>
        <end position="449"/>
    </location>
</feature>
<keyword evidence="7" id="KW-0548">Nucleotidyltransferase</keyword>
<reference evidence="7 8" key="1">
    <citation type="submission" date="2018-09" db="EMBL/GenBank/DDBJ databases">
        <title>A high-quality reference genome of wild soybean provides a powerful tool to mine soybean genomes.</title>
        <authorList>
            <person name="Xie M."/>
            <person name="Chung C.Y.L."/>
            <person name="Li M.-W."/>
            <person name="Wong F.-L."/>
            <person name="Chan T.-F."/>
            <person name="Lam H.-M."/>
        </authorList>
    </citation>
    <scope>NUCLEOTIDE SEQUENCE [LARGE SCALE GENOMIC DNA]</scope>
    <source>
        <strain evidence="8">cv. W05</strain>
        <tissue evidence="7">Hypocotyl of etiolated seedlings</tissue>
    </source>
</reference>
<dbReference type="InterPro" id="IPR001584">
    <property type="entry name" value="Integrase_cat-core"/>
</dbReference>
<dbReference type="InterPro" id="IPR012337">
    <property type="entry name" value="RNaseH-like_sf"/>
</dbReference>
<evidence type="ECO:0000313" key="7">
    <source>
        <dbReference type="EMBL" id="RZB61314.1"/>
    </source>
</evidence>
<feature type="repeat" description="PPR" evidence="4">
    <location>
        <begin position="134"/>
        <end position="168"/>
    </location>
</feature>
<feature type="repeat" description="PPR" evidence="4">
    <location>
        <begin position="450"/>
        <end position="484"/>
    </location>
</feature>
<keyword evidence="2" id="KW-0677">Repeat</keyword>
<dbReference type="PANTHER" id="PTHR46128:SF358">
    <property type="entry name" value="TETRATRICOPEPTIDE REPEAT (TPR)-LIKE SUPERFAMILY PROTEIN"/>
    <property type="match status" value="1"/>
</dbReference>
<feature type="region of interest" description="Disordered" evidence="5">
    <location>
        <begin position="773"/>
        <end position="793"/>
    </location>
</feature>
<dbReference type="InterPro" id="IPR036397">
    <property type="entry name" value="RNaseH_sf"/>
</dbReference>
<comment type="caution">
    <text evidence="7">The sequence shown here is derived from an EMBL/GenBank/DDBJ whole genome shotgun (WGS) entry which is preliminary data.</text>
</comment>
<dbReference type="SUPFAM" id="SSF56672">
    <property type="entry name" value="DNA/RNA polymerases"/>
    <property type="match status" value="1"/>
</dbReference>
<dbReference type="InterPro" id="IPR025724">
    <property type="entry name" value="GAG-pre-integrase_dom"/>
</dbReference>
<feature type="repeat" description="PPR" evidence="4">
    <location>
        <begin position="310"/>
        <end position="344"/>
    </location>
</feature>
<keyword evidence="7" id="KW-0808">Transferase</keyword>
<dbReference type="Pfam" id="PF22936">
    <property type="entry name" value="Pol_BBD"/>
    <property type="match status" value="1"/>
</dbReference>
<dbReference type="GO" id="GO:0015074">
    <property type="term" value="P:DNA integration"/>
    <property type="evidence" value="ECO:0007669"/>
    <property type="project" value="InterPro"/>
</dbReference>
<dbReference type="InterPro" id="IPR013103">
    <property type="entry name" value="RVT_2"/>
</dbReference>